<name>A0ABP0V6G1_9BRYO</name>
<evidence type="ECO:0000313" key="1">
    <source>
        <dbReference type="EMBL" id="CAK9249989.1"/>
    </source>
</evidence>
<dbReference type="EMBL" id="CAXAQS010000080">
    <property type="protein sequence ID" value="CAK9249989.1"/>
    <property type="molecule type" value="Genomic_DNA"/>
</dbReference>
<gene>
    <name evidence="1" type="ORF">CSSPJE1EN1_LOCUS25367</name>
</gene>
<dbReference type="InterPro" id="IPR021808">
    <property type="entry name" value="DUF3383"/>
</dbReference>
<protein>
    <submittedName>
        <fullName evidence="1">Uncharacterized protein</fullName>
    </submittedName>
</protein>
<comment type="caution">
    <text evidence="1">The sequence shown here is derived from an EMBL/GenBank/DDBJ whole genome shotgun (WGS) entry which is preliminary data.</text>
</comment>
<sequence>MLGIMVNQPYIASLTVGSNVITLPTVSGIGDGFQISGTGIPANTVVFLINGNTITITANATITAANETVYFTDPLSNSTVRAAWPIAGAPFAGISDNFITIQFYEADDDYNKVRNLTFAYNNPTSLDQTYTYTRVWRCNLISRGPNCLDNLRLVKSALLMDWEHKLMYNPVIPLSDYVNVNVTIGAQLPATPTFNQGLFITTESIIPSIGSNGRIRQYSSAAGLLSDGFSTTGAAYIEASLYFGQAMVPQYVWIGRQDLTAIQTATVQTGGTNYVVGDIVTVVQSGASSGQLLVTTIGVGGAVTGVQTISGNQGTSYSIANGLATTGGSGTGLTIDITAIGETPLQALIACRNVQSQWYAAMIVSAQDADQTAISSWASSATPQTAYFFSSDNPAILNNTAGNLFATLASGLYSRTFGIYSTTQNGLYPNNIHICAAIMGLAMGANTGLNNSYYDLMFKQLNGIYPESITDSQKNAINANNGNVYIGVSNAYQFLVRGRVFSGQRFSLILNLDMLASDYQYSTMDYFVSESNVPQTDIGQTSLLTIVDQCNARAAARGFIAGGVWQGSTILKLTSGTSLPLGYLSQSPAFSTQSASDRAQGKGMPIYVALILSGSIESLTIGVYPQQ</sequence>
<evidence type="ECO:0000313" key="2">
    <source>
        <dbReference type="Proteomes" id="UP001497444"/>
    </source>
</evidence>
<proteinExistence type="predicted"/>
<dbReference type="Proteomes" id="UP001497444">
    <property type="component" value="Unassembled WGS sequence"/>
</dbReference>
<keyword evidence="2" id="KW-1185">Reference proteome</keyword>
<organism evidence="1 2">
    <name type="scientific">Sphagnum jensenii</name>
    <dbReference type="NCBI Taxonomy" id="128206"/>
    <lineage>
        <taxon>Eukaryota</taxon>
        <taxon>Viridiplantae</taxon>
        <taxon>Streptophyta</taxon>
        <taxon>Embryophyta</taxon>
        <taxon>Bryophyta</taxon>
        <taxon>Sphagnophytina</taxon>
        <taxon>Sphagnopsida</taxon>
        <taxon>Sphagnales</taxon>
        <taxon>Sphagnaceae</taxon>
        <taxon>Sphagnum</taxon>
    </lineage>
</organism>
<reference evidence="1" key="1">
    <citation type="submission" date="2024-02" db="EMBL/GenBank/DDBJ databases">
        <authorList>
            <consortium name="ELIXIR-Norway"/>
            <consortium name="Elixir Norway"/>
        </authorList>
    </citation>
    <scope>NUCLEOTIDE SEQUENCE</scope>
</reference>
<accession>A0ABP0V6G1</accession>
<dbReference type="Pfam" id="PF11863">
    <property type="entry name" value="DUF3383"/>
    <property type="match status" value="1"/>
</dbReference>